<feature type="region of interest" description="Disordered" evidence="1">
    <location>
        <begin position="1"/>
        <end position="22"/>
    </location>
</feature>
<comment type="caution">
    <text evidence="2">The sequence shown here is derived from an EMBL/GenBank/DDBJ whole genome shotgun (WGS) entry which is preliminary data.</text>
</comment>
<dbReference type="AlphaFoldDB" id="A0AAW1P5V6"/>
<protein>
    <submittedName>
        <fullName evidence="2">Uncharacterized protein</fullName>
    </submittedName>
</protein>
<sequence>MTSRVRSGAKASAKGGTRCSDDPKPGCGGRFRWLAVRYKGIAILHLKCHCCSGAPDECRGLRGFLPALLGCLRSVPVDLSVYLTCWKDEQLFLTDGDGPMSELFINRPELSQDLMDALGTLPDLHTLDLRFKMEVFEDMLQRTRV</sequence>
<organism evidence="2 3">
    <name type="scientific">Symbiochloris irregularis</name>
    <dbReference type="NCBI Taxonomy" id="706552"/>
    <lineage>
        <taxon>Eukaryota</taxon>
        <taxon>Viridiplantae</taxon>
        <taxon>Chlorophyta</taxon>
        <taxon>core chlorophytes</taxon>
        <taxon>Trebouxiophyceae</taxon>
        <taxon>Trebouxiales</taxon>
        <taxon>Trebouxiaceae</taxon>
        <taxon>Symbiochloris</taxon>
    </lineage>
</organism>
<evidence type="ECO:0000313" key="3">
    <source>
        <dbReference type="Proteomes" id="UP001465755"/>
    </source>
</evidence>
<evidence type="ECO:0000313" key="2">
    <source>
        <dbReference type="EMBL" id="KAK9804572.1"/>
    </source>
</evidence>
<evidence type="ECO:0000256" key="1">
    <source>
        <dbReference type="SAM" id="MobiDB-lite"/>
    </source>
</evidence>
<reference evidence="2 3" key="1">
    <citation type="journal article" date="2024" name="Nat. Commun.">
        <title>Phylogenomics reveals the evolutionary origins of lichenization in chlorophyte algae.</title>
        <authorList>
            <person name="Puginier C."/>
            <person name="Libourel C."/>
            <person name="Otte J."/>
            <person name="Skaloud P."/>
            <person name="Haon M."/>
            <person name="Grisel S."/>
            <person name="Petersen M."/>
            <person name="Berrin J.G."/>
            <person name="Delaux P.M."/>
            <person name="Dal Grande F."/>
            <person name="Keller J."/>
        </authorList>
    </citation>
    <scope>NUCLEOTIDE SEQUENCE [LARGE SCALE GENOMIC DNA]</scope>
    <source>
        <strain evidence="2 3">SAG 2036</strain>
    </source>
</reference>
<dbReference type="Proteomes" id="UP001465755">
    <property type="component" value="Unassembled WGS sequence"/>
</dbReference>
<dbReference type="EMBL" id="JALJOQ010000049">
    <property type="protein sequence ID" value="KAK9804572.1"/>
    <property type="molecule type" value="Genomic_DNA"/>
</dbReference>
<gene>
    <name evidence="2" type="ORF">WJX73_001061</name>
</gene>
<name>A0AAW1P5V6_9CHLO</name>
<accession>A0AAW1P5V6</accession>
<proteinExistence type="predicted"/>
<keyword evidence="3" id="KW-1185">Reference proteome</keyword>